<dbReference type="InterPro" id="IPR003343">
    <property type="entry name" value="Big_2"/>
</dbReference>
<dbReference type="CDD" id="cd00161">
    <property type="entry name" value="beta-trefoil_Ricin-like"/>
    <property type="match status" value="1"/>
</dbReference>
<dbReference type="Pfam" id="PF02368">
    <property type="entry name" value="Big_2"/>
    <property type="match status" value="1"/>
</dbReference>
<feature type="domain" description="BIG2" evidence="1">
    <location>
        <begin position="68"/>
        <end position="154"/>
    </location>
</feature>
<dbReference type="SMART" id="SM00635">
    <property type="entry name" value="BID_2"/>
    <property type="match status" value="1"/>
</dbReference>
<dbReference type="SUPFAM" id="SSF49373">
    <property type="entry name" value="Invasin/intimin cell-adhesion fragments"/>
    <property type="match status" value="1"/>
</dbReference>
<dbReference type="InterPro" id="IPR058094">
    <property type="entry name" value="Ig-like_OmpL47-like"/>
</dbReference>
<sequence>QYSDISHPNLEWKVVKLANGYYKLVNHTSGKVLDNAGSLTDGTALYQWADLNNPNLEWALQATDQTVQVSSISVNGAGGASAITVNDGTLQMQADVLPATAANRNVTWSVYETDGTTLTDKATIDANGMLKAKKFGTVKVVATATDGSGVQGSTLITIESDQMDVALDKASLAIGYAEGDSEVGVTKNVHLITNGSNGTIITWSSDATSVIDANGKVTRPLSFESDTTVRLLATITKGTVSDTRTFILNVLKGAPPVDALLSADITAPTNRDVTVTISYPSDVTVKEYKVGGNGTWTAYTKPVVVSANDTVYAQSKDAAGNVSNVTSYTVSNIDKTPPADATLSADTTAPTNRDVTVTISFPADVAVMEYKVGDNGVWTAYGAPVVISENSTVYARGMDAAGNVSNETNCTVSNIDHIAPIDATLAVDTTAPTNQGVTVTISYPADASLMEYKVGVSGAWTSYTAPVVVSDNDTVYARGIDAVGNVSNVTGITVSNIHKIAPVTTATLSPTAPNGKNSWYLADVTVSLSVSASVYGGSVTTEYQVNEGEWIVYTGSIPAFGDGTYKLGYRSKDQAGNVEQLKTVEFKVDKTAPALSVQLDKTSIWPANHKMVTINATLNPSDATSEVESVVLTSITSNQPDSGQSDIQANFGTAATSFSMRAEKSRIYTITYTATDKAGNKTFTAVTVTVPHDQSGKQ</sequence>
<gene>
    <name evidence="2" type="ORF">GC102_09500</name>
</gene>
<dbReference type="Pfam" id="PF20578">
    <property type="entry name" value="aBig_2"/>
    <property type="match status" value="1"/>
</dbReference>
<dbReference type="Pfam" id="PF14200">
    <property type="entry name" value="RicinB_lectin_2"/>
    <property type="match status" value="1"/>
</dbReference>
<accession>A0ABX1YZL7</accession>
<dbReference type="EMBL" id="WHOC01000046">
    <property type="protein sequence ID" value="NOU86009.1"/>
    <property type="molecule type" value="Genomic_DNA"/>
</dbReference>
<organism evidence="2 3">
    <name type="scientific">Paenibacillus germinis</name>
    <dbReference type="NCBI Taxonomy" id="2654979"/>
    <lineage>
        <taxon>Bacteria</taxon>
        <taxon>Bacillati</taxon>
        <taxon>Bacillota</taxon>
        <taxon>Bacilli</taxon>
        <taxon>Bacillales</taxon>
        <taxon>Paenibacillaceae</taxon>
        <taxon>Paenibacillus</taxon>
    </lineage>
</organism>
<dbReference type="RefSeq" id="WP_171689305.1">
    <property type="nucleotide sequence ID" value="NZ_WHOC01000046.1"/>
</dbReference>
<evidence type="ECO:0000313" key="2">
    <source>
        <dbReference type="EMBL" id="NOU86009.1"/>
    </source>
</evidence>
<protein>
    <recommendedName>
        <fullName evidence="1">BIG2 domain-containing protein</fullName>
    </recommendedName>
</protein>
<proteinExistence type="predicted"/>
<reference evidence="2 3" key="1">
    <citation type="submission" date="2019-10" db="EMBL/GenBank/DDBJ databases">
        <title>Description of Paenibacillus choica sp. nov.</title>
        <authorList>
            <person name="Carlier A."/>
            <person name="Qi S."/>
        </authorList>
    </citation>
    <scope>NUCLEOTIDE SEQUENCE [LARGE SCALE GENOMIC DNA]</scope>
    <source>
        <strain evidence="2 3">LMG 31460</strain>
    </source>
</reference>
<dbReference type="InterPro" id="IPR013783">
    <property type="entry name" value="Ig-like_fold"/>
</dbReference>
<dbReference type="Gene3D" id="2.80.10.50">
    <property type="match status" value="1"/>
</dbReference>
<dbReference type="InterPro" id="IPR000772">
    <property type="entry name" value="Ricin_B_lectin"/>
</dbReference>
<dbReference type="Proteomes" id="UP000658690">
    <property type="component" value="Unassembled WGS sequence"/>
</dbReference>
<dbReference type="InterPro" id="IPR046780">
    <property type="entry name" value="aBig_2"/>
</dbReference>
<keyword evidence="3" id="KW-1185">Reference proteome</keyword>
<comment type="caution">
    <text evidence="2">The sequence shown here is derived from an EMBL/GenBank/DDBJ whole genome shotgun (WGS) entry which is preliminary data.</text>
</comment>
<dbReference type="NCBIfam" id="NF047446">
    <property type="entry name" value="barrel_OmpL47"/>
    <property type="match status" value="1"/>
</dbReference>
<feature type="non-terminal residue" evidence="2">
    <location>
        <position position="1"/>
    </location>
</feature>
<dbReference type="InterPro" id="IPR035992">
    <property type="entry name" value="Ricin_B-like_lectins"/>
</dbReference>
<dbReference type="SUPFAM" id="SSF50370">
    <property type="entry name" value="Ricin B-like lectins"/>
    <property type="match status" value="1"/>
</dbReference>
<name>A0ABX1YZL7_9BACL</name>
<dbReference type="InterPro" id="IPR008964">
    <property type="entry name" value="Invasin/intimin_cell_adhesion"/>
</dbReference>
<evidence type="ECO:0000313" key="3">
    <source>
        <dbReference type="Proteomes" id="UP000658690"/>
    </source>
</evidence>
<dbReference type="Gene3D" id="2.60.40.10">
    <property type="entry name" value="Immunoglobulins"/>
    <property type="match status" value="1"/>
</dbReference>
<evidence type="ECO:0000259" key="1">
    <source>
        <dbReference type="SMART" id="SM00635"/>
    </source>
</evidence>
<dbReference type="Gene3D" id="2.60.40.1080">
    <property type="match status" value="1"/>
</dbReference>